<feature type="transmembrane region" description="Helical" evidence="7">
    <location>
        <begin position="170"/>
        <end position="190"/>
    </location>
</feature>
<dbReference type="RefSeq" id="WP_092701298.1">
    <property type="nucleotide sequence ID" value="NZ_FOSR01000002.1"/>
</dbReference>
<dbReference type="PROSITE" id="PS50850">
    <property type="entry name" value="MFS"/>
    <property type="match status" value="1"/>
</dbReference>
<organism evidence="9 10">
    <name type="scientific">Rhodanobacter glycinis</name>
    <dbReference type="NCBI Taxonomy" id="582702"/>
    <lineage>
        <taxon>Bacteria</taxon>
        <taxon>Pseudomonadati</taxon>
        <taxon>Pseudomonadota</taxon>
        <taxon>Gammaproteobacteria</taxon>
        <taxon>Lysobacterales</taxon>
        <taxon>Rhodanobacteraceae</taxon>
        <taxon>Rhodanobacter</taxon>
    </lineage>
</organism>
<dbReference type="EMBL" id="FOSR01000002">
    <property type="protein sequence ID" value="SFK36855.1"/>
    <property type="molecule type" value="Genomic_DNA"/>
</dbReference>
<dbReference type="GO" id="GO:0022857">
    <property type="term" value="F:transmembrane transporter activity"/>
    <property type="evidence" value="ECO:0007669"/>
    <property type="project" value="InterPro"/>
</dbReference>
<dbReference type="InterPro" id="IPR011701">
    <property type="entry name" value="MFS"/>
</dbReference>
<dbReference type="AlphaFoldDB" id="A0A1I3YYF1"/>
<keyword evidence="3 7" id="KW-0812">Transmembrane</keyword>
<feature type="transmembrane region" description="Helical" evidence="7">
    <location>
        <begin position="314"/>
        <end position="335"/>
    </location>
</feature>
<evidence type="ECO:0000313" key="9">
    <source>
        <dbReference type="EMBL" id="SFK36855.1"/>
    </source>
</evidence>
<evidence type="ECO:0000256" key="7">
    <source>
        <dbReference type="SAM" id="Phobius"/>
    </source>
</evidence>
<evidence type="ECO:0000259" key="8">
    <source>
        <dbReference type="PROSITE" id="PS50850"/>
    </source>
</evidence>
<comment type="subcellular location">
    <subcellularLocation>
        <location evidence="1">Membrane</location>
        <topology evidence="1">Multi-pass membrane protein</topology>
    </subcellularLocation>
</comment>
<dbReference type="InterPro" id="IPR020846">
    <property type="entry name" value="MFS_dom"/>
</dbReference>
<dbReference type="PRINTS" id="PR01035">
    <property type="entry name" value="TCRTETA"/>
</dbReference>
<dbReference type="PANTHER" id="PTHR23504:SF15">
    <property type="entry name" value="MAJOR FACILITATOR SUPERFAMILY (MFS) PROFILE DOMAIN-CONTAINING PROTEIN"/>
    <property type="match status" value="1"/>
</dbReference>
<dbReference type="GO" id="GO:0016020">
    <property type="term" value="C:membrane"/>
    <property type="evidence" value="ECO:0007669"/>
    <property type="project" value="UniProtKB-SubCell"/>
</dbReference>
<feature type="transmembrane region" description="Helical" evidence="7">
    <location>
        <begin position="83"/>
        <end position="108"/>
    </location>
</feature>
<feature type="region of interest" description="Disordered" evidence="6">
    <location>
        <begin position="408"/>
        <end position="448"/>
    </location>
</feature>
<dbReference type="SUPFAM" id="SSF103473">
    <property type="entry name" value="MFS general substrate transporter"/>
    <property type="match status" value="1"/>
</dbReference>
<reference evidence="10" key="1">
    <citation type="submission" date="2016-10" db="EMBL/GenBank/DDBJ databases">
        <authorList>
            <person name="Varghese N."/>
            <person name="Submissions S."/>
        </authorList>
    </citation>
    <scope>NUCLEOTIDE SEQUENCE [LARGE SCALE GENOMIC DNA]</scope>
    <source>
        <strain evidence="10">MO64</strain>
    </source>
</reference>
<evidence type="ECO:0000313" key="10">
    <source>
        <dbReference type="Proteomes" id="UP000198725"/>
    </source>
</evidence>
<evidence type="ECO:0000256" key="3">
    <source>
        <dbReference type="ARBA" id="ARBA00022692"/>
    </source>
</evidence>
<feature type="transmembrane region" description="Helical" evidence="7">
    <location>
        <begin position="347"/>
        <end position="374"/>
    </location>
</feature>
<dbReference type="Pfam" id="PF07690">
    <property type="entry name" value="MFS_1"/>
    <property type="match status" value="1"/>
</dbReference>
<name>A0A1I3YYF1_9GAMM</name>
<evidence type="ECO:0000256" key="4">
    <source>
        <dbReference type="ARBA" id="ARBA00022989"/>
    </source>
</evidence>
<dbReference type="Gene3D" id="1.20.1250.20">
    <property type="entry name" value="MFS general substrate transporter like domains"/>
    <property type="match status" value="1"/>
</dbReference>
<evidence type="ECO:0000256" key="6">
    <source>
        <dbReference type="SAM" id="MobiDB-lite"/>
    </source>
</evidence>
<sequence>MDASKPSPSRHAALAFIFVTVTVDMLAFGIIIPVLPHLIVELIGGSIAQAAVWVGAFGALFMLMQFVFSPVQGALSDRYGRRTVILISSFGLGMDFIVMALAPVLWLLFVGRAISGMCAASFTTANAYIADIVPKEKRAAAFGTLGAAFGIGFIVGPALGGFLGHLSIRLPFWVAAGLSLVNFCYGWFVLPESLPPERRSKRFEWRHANPLGAVMLLRRYPQVFGLAAVFFLINLAQFSLNSTYVLYTDYRFGWGPQVVGYTLGLVGLCSGLVQAVLVRRLMPSLGERRMILLGLVLCIGGYVLFGLAPTAWLFLLGIPLLSLGGLAGPPAQALVTHQVDAHEQGRLQGALSSLASLAGIFGPALFANLFALFISNHAPVHHLPGAAFVLAALLLAAATLVAVRATRPSQTTVSAPNDEAPIAFPGETSPLAAPVADMLPNEPPESSP</sequence>
<feature type="transmembrane region" description="Helical" evidence="7">
    <location>
        <begin position="12"/>
        <end position="35"/>
    </location>
</feature>
<evidence type="ECO:0000256" key="2">
    <source>
        <dbReference type="ARBA" id="ARBA00022448"/>
    </source>
</evidence>
<keyword evidence="2" id="KW-0813">Transport</keyword>
<proteinExistence type="predicted"/>
<dbReference type="InterPro" id="IPR036259">
    <property type="entry name" value="MFS_trans_sf"/>
</dbReference>
<feature type="transmembrane region" description="Helical" evidence="7">
    <location>
        <begin position="140"/>
        <end position="164"/>
    </location>
</feature>
<evidence type="ECO:0000256" key="1">
    <source>
        <dbReference type="ARBA" id="ARBA00004141"/>
    </source>
</evidence>
<evidence type="ECO:0000256" key="5">
    <source>
        <dbReference type="ARBA" id="ARBA00023136"/>
    </source>
</evidence>
<feature type="transmembrane region" description="Helical" evidence="7">
    <location>
        <begin position="290"/>
        <end position="308"/>
    </location>
</feature>
<keyword evidence="10" id="KW-1185">Reference proteome</keyword>
<feature type="transmembrane region" description="Helical" evidence="7">
    <location>
        <begin position="258"/>
        <end position="278"/>
    </location>
</feature>
<keyword evidence="4 7" id="KW-1133">Transmembrane helix</keyword>
<dbReference type="PANTHER" id="PTHR23504">
    <property type="entry name" value="MAJOR FACILITATOR SUPERFAMILY DOMAIN-CONTAINING PROTEIN 10"/>
    <property type="match status" value="1"/>
</dbReference>
<gene>
    <name evidence="9" type="ORF">SAMN05192579_102104</name>
</gene>
<feature type="transmembrane region" description="Helical" evidence="7">
    <location>
        <begin position="114"/>
        <end position="133"/>
    </location>
</feature>
<dbReference type="Proteomes" id="UP000198725">
    <property type="component" value="Unassembled WGS sequence"/>
</dbReference>
<accession>A0A1I3YYF1</accession>
<protein>
    <submittedName>
        <fullName evidence="9">MFS transporter, DHA1 family, tetracycline resistance protein</fullName>
    </submittedName>
</protein>
<feature type="domain" description="Major facilitator superfamily (MFS) profile" evidence="8">
    <location>
        <begin position="13"/>
        <end position="410"/>
    </location>
</feature>
<keyword evidence="5 7" id="KW-0472">Membrane</keyword>
<dbReference type="CDD" id="cd17388">
    <property type="entry name" value="MFS_TetA"/>
    <property type="match status" value="1"/>
</dbReference>
<feature type="transmembrane region" description="Helical" evidence="7">
    <location>
        <begin position="223"/>
        <end position="246"/>
    </location>
</feature>
<feature type="transmembrane region" description="Helical" evidence="7">
    <location>
        <begin position="386"/>
        <end position="403"/>
    </location>
</feature>
<dbReference type="InterPro" id="IPR001958">
    <property type="entry name" value="Tet-R_TetA/multi-R_MdtG-like"/>
</dbReference>
<feature type="transmembrane region" description="Helical" evidence="7">
    <location>
        <begin position="47"/>
        <end position="71"/>
    </location>
</feature>